<sequence length="377" mass="40186">MLRLASLVSLLFLTLSQTLVSGSPCVSFDANFNLLALGFGGKDWNVGTQDVWATATTATDITTTGRPPFDGTGTTCYLAQFFNAVYVLNGDAKNPNSIYIYDAGAKSWSTQVTTPGSFSYSSFDAILDHDTNVFYALSTNGSLYNLDMGTMKTANSTAIAWNNVQQPPFPANYKPVMALAQNHIHFLDVGTDGPGNARIFVIHYSYFQPEVQSYPGSKTFPATHGQATSFFNQTGVQQEFAFIPDDFSSTYVINVENNSTRTLPPPTVQDTKSSYVAGITSLVQLDSAGSVFFVPYTPGDDTVNVNAAWSSVKSLVGLVSTANLQSNSTSNSTSGNQTSNSNSTNSTPSDHDGAPSSYPVTSGLVGLAVLFAILGFF</sequence>
<evidence type="ECO:0000256" key="2">
    <source>
        <dbReference type="SAM" id="SignalP"/>
    </source>
</evidence>
<evidence type="ECO:0000256" key="1">
    <source>
        <dbReference type="SAM" id="MobiDB-lite"/>
    </source>
</evidence>
<comment type="caution">
    <text evidence="3">The sequence shown here is derived from an EMBL/GenBank/DDBJ whole genome shotgun (WGS) entry which is preliminary data.</text>
</comment>
<proteinExistence type="predicted"/>
<feature type="region of interest" description="Disordered" evidence="1">
    <location>
        <begin position="326"/>
        <end position="356"/>
    </location>
</feature>
<dbReference type="AlphaFoldDB" id="A0A9P6LA38"/>
<reference evidence="3" key="1">
    <citation type="journal article" date="2020" name="Nat. Commun.">
        <title>Large-scale genome sequencing of mycorrhizal fungi provides insights into the early evolution of symbiotic traits.</title>
        <authorList>
            <person name="Miyauchi S."/>
            <person name="Kiss E."/>
            <person name="Kuo A."/>
            <person name="Drula E."/>
            <person name="Kohler A."/>
            <person name="Sanchez-Garcia M."/>
            <person name="Morin E."/>
            <person name="Andreopoulos B."/>
            <person name="Barry K.W."/>
            <person name="Bonito G."/>
            <person name="Buee M."/>
            <person name="Carver A."/>
            <person name="Chen C."/>
            <person name="Cichocki N."/>
            <person name="Clum A."/>
            <person name="Culley D."/>
            <person name="Crous P.W."/>
            <person name="Fauchery L."/>
            <person name="Girlanda M."/>
            <person name="Hayes R.D."/>
            <person name="Keri Z."/>
            <person name="LaButti K."/>
            <person name="Lipzen A."/>
            <person name="Lombard V."/>
            <person name="Magnuson J."/>
            <person name="Maillard F."/>
            <person name="Murat C."/>
            <person name="Nolan M."/>
            <person name="Ohm R.A."/>
            <person name="Pangilinan J."/>
            <person name="Pereira M.F."/>
            <person name="Perotto S."/>
            <person name="Peter M."/>
            <person name="Pfister S."/>
            <person name="Riley R."/>
            <person name="Sitrit Y."/>
            <person name="Stielow J.B."/>
            <person name="Szollosi G."/>
            <person name="Zifcakova L."/>
            <person name="Stursova M."/>
            <person name="Spatafora J.W."/>
            <person name="Tedersoo L."/>
            <person name="Vaario L.M."/>
            <person name="Yamada A."/>
            <person name="Yan M."/>
            <person name="Wang P."/>
            <person name="Xu J."/>
            <person name="Bruns T."/>
            <person name="Baldrian P."/>
            <person name="Vilgalys R."/>
            <person name="Dunand C."/>
            <person name="Henrissat B."/>
            <person name="Grigoriev I.V."/>
            <person name="Hibbett D."/>
            <person name="Nagy L.G."/>
            <person name="Martin F.M."/>
        </authorList>
    </citation>
    <scope>NUCLEOTIDE SEQUENCE</scope>
    <source>
        <strain evidence="3">UH-Tt-Lm1</strain>
    </source>
</reference>
<feature type="chain" id="PRO_5040112113" evidence="2">
    <location>
        <begin position="23"/>
        <end position="377"/>
    </location>
</feature>
<name>A0A9P6LA38_9AGAM</name>
<dbReference type="EMBL" id="WIUZ02000004">
    <property type="protein sequence ID" value="KAF9788705.1"/>
    <property type="molecule type" value="Genomic_DNA"/>
</dbReference>
<feature type="signal peptide" evidence="2">
    <location>
        <begin position="1"/>
        <end position="22"/>
    </location>
</feature>
<gene>
    <name evidence="3" type="ORF">BJ322DRAFT_1183841</name>
</gene>
<reference evidence="3" key="2">
    <citation type="submission" date="2020-11" db="EMBL/GenBank/DDBJ databases">
        <authorList>
            <consortium name="DOE Joint Genome Institute"/>
            <person name="Kuo A."/>
            <person name="Miyauchi S."/>
            <person name="Kiss E."/>
            <person name="Drula E."/>
            <person name="Kohler A."/>
            <person name="Sanchez-Garcia M."/>
            <person name="Andreopoulos B."/>
            <person name="Barry K.W."/>
            <person name="Bonito G."/>
            <person name="Buee M."/>
            <person name="Carver A."/>
            <person name="Chen C."/>
            <person name="Cichocki N."/>
            <person name="Clum A."/>
            <person name="Culley D."/>
            <person name="Crous P.W."/>
            <person name="Fauchery L."/>
            <person name="Girlanda M."/>
            <person name="Hayes R."/>
            <person name="Keri Z."/>
            <person name="Labutti K."/>
            <person name="Lipzen A."/>
            <person name="Lombard V."/>
            <person name="Magnuson J."/>
            <person name="Maillard F."/>
            <person name="Morin E."/>
            <person name="Murat C."/>
            <person name="Nolan M."/>
            <person name="Ohm R."/>
            <person name="Pangilinan J."/>
            <person name="Pereira M."/>
            <person name="Perotto S."/>
            <person name="Peter M."/>
            <person name="Riley R."/>
            <person name="Sitrit Y."/>
            <person name="Stielow B."/>
            <person name="Szollosi G."/>
            <person name="Zifcakova L."/>
            <person name="Stursova M."/>
            <person name="Spatafora J.W."/>
            <person name="Tedersoo L."/>
            <person name="Vaario L.-M."/>
            <person name="Yamada A."/>
            <person name="Yan M."/>
            <person name="Wang P."/>
            <person name="Xu J."/>
            <person name="Bruns T."/>
            <person name="Baldrian P."/>
            <person name="Vilgalys R."/>
            <person name="Henrissat B."/>
            <person name="Grigoriev I.V."/>
            <person name="Hibbett D."/>
            <person name="Nagy L.G."/>
            <person name="Martin F.M."/>
        </authorList>
    </citation>
    <scope>NUCLEOTIDE SEQUENCE</scope>
    <source>
        <strain evidence="3">UH-Tt-Lm1</strain>
    </source>
</reference>
<dbReference type="Proteomes" id="UP000736335">
    <property type="component" value="Unassembled WGS sequence"/>
</dbReference>
<accession>A0A9P6LA38</accession>
<evidence type="ECO:0000313" key="3">
    <source>
        <dbReference type="EMBL" id="KAF9788705.1"/>
    </source>
</evidence>
<evidence type="ECO:0000313" key="4">
    <source>
        <dbReference type="Proteomes" id="UP000736335"/>
    </source>
</evidence>
<organism evidence="3 4">
    <name type="scientific">Thelephora terrestris</name>
    <dbReference type="NCBI Taxonomy" id="56493"/>
    <lineage>
        <taxon>Eukaryota</taxon>
        <taxon>Fungi</taxon>
        <taxon>Dikarya</taxon>
        <taxon>Basidiomycota</taxon>
        <taxon>Agaricomycotina</taxon>
        <taxon>Agaricomycetes</taxon>
        <taxon>Thelephorales</taxon>
        <taxon>Thelephoraceae</taxon>
        <taxon>Thelephora</taxon>
    </lineage>
</organism>
<dbReference type="OrthoDB" id="3356102at2759"/>
<protein>
    <submittedName>
        <fullName evidence="3">Uncharacterized protein</fullName>
    </submittedName>
</protein>
<feature type="compositionally biased region" description="Low complexity" evidence="1">
    <location>
        <begin position="326"/>
        <end position="348"/>
    </location>
</feature>
<keyword evidence="4" id="KW-1185">Reference proteome</keyword>
<keyword evidence="2" id="KW-0732">Signal</keyword>